<dbReference type="Proteomes" id="UP000388235">
    <property type="component" value="Chromosome"/>
</dbReference>
<protein>
    <recommendedName>
        <fullName evidence="4">Solute-binding protein family 3/N-terminal domain-containing protein</fullName>
    </recommendedName>
</protein>
<dbReference type="AlphaFoldDB" id="A0A5Q2Q7Q3"/>
<accession>A0A5Q2Q7Q3</accession>
<proteinExistence type="predicted"/>
<feature type="signal peptide" evidence="1">
    <location>
        <begin position="1"/>
        <end position="21"/>
    </location>
</feature>
<evidence type="ECO:0000313" key="3">
    <source>
        <dbReference type="Proteomes" id="UP000388235"/>
    </source>
</evidence>
<organism evidence="2 3">
    <name type="scientific">Litorivicinus lipolyticus</name>
    <dbReference type="NCBI Taxonomy" id="418701"/>
    <lineage>
        <taxon>Bacteria</taxon>
        <taxon>Pseudomonadati</taxon>
        <taxon>Pseudomonadota</taxon>
        <taxon>Gammaproteobacteria</taxon>
        <taxon>Oceanospirillales</taxon>
        <taxon>Litorivicinaceae</taxon>
        <taxon>Litorivicinus</taxon>
    </lineage>
</organism>
<evidence type="ECO:0000313" key="2">
    <source>
        <dbReference type="EMBL" id="QGG80058.1"/>
    </source>
</evidence>
<dbReference type="KEGG" id="llp:GH975_05500"/>
<sequence>MTQVHRAIACALLMSTSAVSAERLGVETDHLTLIATENAARTGADLGARLGRTITGESLTFTHASQLQHLDWVILRAMHYREAISLGWTAIARSNRSQPIAPFVVERKPLRHIATPGLSSSAHWLAKVLVPEAVTVEAYLNNANCLRAVIAGQVDACLTTIAAARGYTTRYGTPFKQVGRGINLPGDVLFRAPSMAGPTRIDALNGLRLTDGLQLTQWQSFDHRYYDGLLARLPK</sequence>
<dbReference type="RefSeq" id="WP_153713562.1">
    <property type="nucleotide sequence ID" value="NZ_CP045871.1"/>
</dbReference>
<feature type="chain" id="PRO_5024305959" description="Solute-binding protein family 3/N-terminal domain-containing protein" evidence="1">
    <location>
        <begin position="22"/>
        <end position="235"/>
    </location>
</feature>
<reference evidence="2 3" key="1">
    <citation type="submission" date="2019-11" db="EMBL/GenBank/DDBJ databases">
        <authorList>
            <person name="Khan S.A."/>
            <person name="Jeon C.O."/>
            <person name="Chun B.H."/>
        </authorList>
    </citation>
    <scope>NUCLEOTIDE SEQUENCE [LARGE SCALE GENOMIC DNA]</scope>
    <source>
        <strain evidence="2 3">IMCC 1097</strain>
    </source>
</reference>
<dbReference type="EMBL" id="CP045871">
    <property type="protein sequence ID" value="QGG80058.1"/>
    <property type="molecule type" value="Genomic_DNA"/>
</dbReference>
<keyword evidence="3" id="KW-1185">Reference proteome</keyword>
<evidence type="ECO:0000256" key="1">
    <source>
        <dbReference type="SAM" id="SignalP"/>
    </source>
</evidence>
<keyword evidence="1" id="KW-0732">Signal</keyword>
<gene>
    <name evidence="2" type="ORF">GH975_05500</name>
</gene>
<name>A0A5Q2Q7Q3_9GAMM</name>
<evidence type="ECO:0008006" key="4">
    <source>
        <dbReference type="Google" id="ProtNLM"/>
    </source>
</evidence>